<dbReference type="EMBL" id="MU005587">
    <property type="protein sequence ID" value="KAF2682463.1"/>
    <property type="molecule type" value="Genomic_DNA"/>
</dbReference>
<gene>
    <name evidence="2" type="ORF">K458DRAFT_307321</name>
</gene>
<reference evidence="2" key="1">
    <citation type="journal article" date="2020" name="Stud. Mycol.">
        <title>101 Dothideomycetes genomes: a test case for predicting lifestyles and emergence of pathogens.</title>
        <authorList>
            <person name="Haridas S."/>
            <person name="Albert R."/>
            <person name="Binder M."/>
            <person name="Bloem J."/>
            <person name="Labutti K."/>
            <person name="Salamov A."/>
            <person name="Andreopoulos B."/>
            <person name="Baker S."/>
            <person name="Barry K."/>
            <person name="Bills G."/>
            <person name="Bluhm B."/>
            <person name="Cannon C."/>
            <person name="Castanera R."/>
            <person name="Culley D."/>
            <person name="Daum C."/>
            <person name="Ezra D."/>
            <person name="Gonzalez J."/>
            <person name="Henrissat B."/>
            <person name="Kuo A."/>
            <person name="Liang C."/>
            <person name="Lipzen A."/>
            <person name="Lutzoni F."/>
            <person name="Magnuson J."/>
            <person name="Mondo S."/>
            <person name="Nolan M."/>
            <person name="Ohm R."/>
            <person name="Pangilinan J."/>
            <person name="Park H.-J."/>
            <person name="Ramirez L."/>
            <person name="Alfaro M."/>
            <person name="Sun H."/>
            <person name="Tritt A."/>
            <person name="Yoshinaga Y."/>
            <person name="Zwiers L.-H."/>
            <person name="Turgeon B."/>
            <person name="Goodwin S."/>
            <person name="Spatafora J."/>
            <person name="Crous P."/>
            <person name="Grigoriev I."/>
        </authorList>
    </citation>
    <scope>NUCLEOTIDE SEQUENCE</scope>
    <source>
        <strain evidence="2">CBS 122367</strain>
    </source>
</reference>
<dbReference type="Proteomes" id="UP000799291">
    <property type="component" value="Unassembled WGS sequence"/>
</dbReference>
<accession>A0A6G1IWX8</accession>
<proteinExistence type="predicted"/>
<evidence type="ECO:0000256" key="1">
    <source>
        <dbReference type="SAM" id="MobiDB-lite"/>
    </source>
</evidence>
<keyword evidence="3" id="KW-1185">Reference proteome</keyword>
<dbReference type="AlphaFoldDB" id="A0A6G1IWX8"/>
<evidence type="ECO:0000313" key="3">
    <source>
        <dbReference type="Proteomes" id="UP000799291"/>
    </source>
</evidence>
<organism evidence="2 3">
    <name type="scientific">Lentithecium fluviatile CBS 122367</name>
    <dbReference type="NCBI Taxonomy" id="1168545"/>
    <lineage>
        <taxon>Eukaryota</taxon>
        <taxon>Fungi</taxon>
        <taxon>Dikarya</taxon>
        <taxon>Ascomycota</taxon>
        <taxon>Pezizomycotina</taxon>
        <taxon>Dothideomycetes</taxon>
        <taxon>Pleosporomycetidae</taxon>
        <taxon>Pleosporales</taxon>
        <taxon>Massarineae</taxon>
        <taxon>Lentitheciaceae</taxon>
        <taxon>Lentithecium</taxon>
    </lineage>
</organism>
<protein>
    <submittedName>
        <fullName evidence="2">Uncharacterized protein</fullName>
    </submittedName>
</protein>
<dbReference type="OrthoDB" id="5402392at2759"/>
<feature type="region of interest" description="Disordered" evidence="1">
    <location>
        <begin position="311"/>
        <end position="334"/>
    </location>
</feature>
<evidence type="ECO:0000313" key="2">
    <source>
        <dbReference type="EMBL" id="KAF2682463.1"/>
    </source>
</evidence>
<name>A0A6G1IWX8_9PLEO</name>
<sequence>MPAPTPCPVSEIDRTLSPFVNSRDETLKIRRTLSKYLTAGLRPVNAATQNQHLNHECPAGCSVVATNPPGLQNSRKSYLNAIRARVAVQKRHEELQASLEQLQNRNALESPVEVDSGYDGEVTRSYVALLRQRRRFAELQVIQESLEKLLDASPVHGSEDLKNHVKNAIGEQPNLPAERLDRLTEPQNDSSSILKVKKEVLEARSAMDQAKAARIGAQSASRATPSLQEQVYALGCARQEIVEWLQDELVKMEEESGFIEDASPVKRPIEEASAPHLASSESRIRECYNRYTAARSIAIVSHESIQRPPIKNAAKVGDYNRQPDSRSQNGEPLRPARIMTKVLPHLSHLARCDTSERSLLQQAVYLQTQIALADEETSDALLRLSGESHLLPSGTKGIGAWGKTSADIEALNEEFVRARLQDSREEINIISRIVDLCSWQSKVLSSG</sequence>